<protein>
    <submittedName>
        <fullName evidence="1">Uncharacterized protein</fullName>
    </submittedName>
</protein>
<keyword evidence="2" id="KW-1185">Reference proteome</keyword>
<proteinExistence type="predicted"/>
<comment type="caution">
    <text evidence="1">The sequence shown here is derived from an EMBL/GenBank/DDBJ whole genome shotgun (WGS) entry which is preliminary data.</text>
</comment>
<name>A0ACB9CKS6_ARCLA</name>
<organism evidence="1 2">
    <name type="scientific">Arctium lappa</name>
    <name type="common">Greater burdock</name>
    <name type="synonym">Lappa major</name>
    <dbReference type="NCBI Taxonomy" id="4217"/>
    <lineage>
        <taxon>Eukaryota</taxon>
        <taxon>Viridiplantae</taxon>
        <taxon>Streptophyta</taxon>
        <taxon>Embryophyta</taxon>
        <taxon>Tracheophyta</taxon>
        <taxon>Spermatophyta</taxon>
        <taxon>Magnoliopsida</taxon>
        <taxon>eudicotyledons</taxon>
        <taxon>Gunneridae</taxon>
        <taxon>Pentapetalae</taxon>
        <taxon>asterids</taxon>
        <taxon>campanulids</taxon>
        <taxon>Asterales</taxon>
        <taxon>Asteraceae</taxon>
        <taxon>Carduoideae</taxon>
        <taxon>Cardueae</taxon>
        <taxon>Arctiinae</taxon>
        <taxon>Arctium</taxon>
    </lineage>
</organism>
<gene>
    <name evidence="1" type="ORF">L6452_14330</name>
</gene>
<accession>A0ACB9CKS6</accession>
<reference evidence="1 2" key="2">
    <citation type="journal article" date="2022" name="Mol. Ecol. Resour.">
        <title>The genomes of chicory, endive, great burdock and yacon provide insights into Asteraceae paleo-polyploidization history and plant inulin production.</title>
        <authorList>
            <person name="Fan W."/>
            <person name="Wang S."/>
            <person name="Wang H."/>
            <person name="Wang A."/>
            <person name="Jiang F."/>
            <person name="Liu H."/>
            <person name="Zhao H."/>
            <person name="Xu D."/>
            <person name="Zhang Y."/>
        </authorList>
    </citation>
    <scope>NUCLEOTIDE SEQUENCE [LARGE SCALE GENOMIC DNA]</scope>
    <source>
        <strain evidence="2">cv. Niubang</strain>
    </source>
</reference>
<dbReference type="EMBL" id="CM042050">
    <property type="protein sequence ID" value="KAI3734850.1"/>
    <property type="molecule type" value="Genomic_DNA"/>
</dbReference>
<dbReference type="Proteomes" id="UP001055879">
    <property type="component" value="Linkage Group LG04"/>
</dbReference>
<evidence type="ECO:0000313" key="1">
    <source>
        <dbReference type="EMBL" id="KAI3734850.1"/>
    </source>
</evidence>
<reference evidence="2" key="1">
    <citation type="journal article" date="2022" name="Mol. Ecol. Resour.">
        <title>The genomes of chicory, endive, great burdock and yacon provide insights into Asteraceae palaeo-polyploidization history and plant inulin production.</title>
        <authorList>
            <person name="Fan W."/>
            <person name="Wang S."/>
            <person name="Wang H."/>
            <person name="Wang A."/>
            <person name="Jiang F."/>
            <person name="Liu H."/>
            <person name="Zhao H."/>
            <person name="Xu D."/>
            <person name="Zhang Y."/>
        </authorList>
    </citation>
    <scope>NUCLEOTIDE SEQUENCE [LARGE SCALE GENOMIC DNA]</scope>
    <source>
        <strain evidence="2">cv. Niubang</strain>
    </source>
</reference>
<sequence length="236" mass="27381">MELIHPIIKDVEKTLFEVVKKYPNDNNLQCMIKKLKLKIVLDINEEAEESNSKKVFESTFEEVRVKEEEKNDDDDDKEEKRLCKKKKLKKKEKKKKKKEGEEAKIEKGEEAKIEKGENDGENVKEVDQEEETRKEGEQDKREEDEEKEGGEEVLDGGEEGQEKEENFESELMDIEAANAIVSISVHDQNSVQEENQVNESLDGAENPILDKKKGRRRLTMRRVVMSLVQTLSKKMG</sequence>
<evidence type="ECO:0000313" key="2">
    <source>
        <dbReference type="Proteomes" id="UP001055879"/>
    </source>
</evidence>